<keyword evidence="2" id="KW-0808">Transferase</keyword>
<reference evidence="7 8" key="1">
    <citation type="journal article" date="2017" name="Environ. Microbiol.">
        <title>Genomic and physiological analyses of 'Reinekea forsetii' reveal a versatile opportunistic lifestyle during spring algae blooms.</title>
        <authorList>
            <person name="Avci B."/>
            <person name="Hahnke R.L."/>
            <person name="Chafee M."/>
            <person name="Fischer T."/>
            <person name="Gruber-Vodicka H."/>
            <person name="Tegetmeyer H.E."/>
            <person name="Harder J."/>
            <person name="Fuchs B.M."/>
            <person name="Amann R.I."/>
            <person name="Teeling H."/>
        </authorList>
    </citation>
    <scope>NUCLEOTIDE SEQUENCE [LARGE SCALE GENOMIC DNA]</scope>
    <source>
        <strain evidence="7 8">Hel1_31_D35</strain>
    </source>
</reference>
<keyword evidence="4" id="KW-0819">tRNA processing</keyword>
<organism evidence="7 8">
    <name type="scientific">Reinekea forsetii</name>
    <dbReference type="NCBI Taxonomy" id="1336806"/>
    <lineage>
        <taxon>Bacteria</taxon>
        <taxon>Pseudomonadati</taxon>
        <taxon>Pseudomonadota</taxon>
        <taxon>Gammaproteobacteria</taxon>
        <taxon>Oceanospirillales</taxon>
        <taxon>Saccharospirillaceae</taxon>
        <taxon>Reinekea</taxon>
    </lineage>
</organism>
<dbReference type="Pfam" id="PF03942">
    <property type="entry name" value="DTW"/>
    <property type="match status" value="1"/>
</dbReference>
<keyword evidence="3" id="KW-0949">S-adenosyl-L-methionine</keyword>
<protein>
    <recommendedName>
        <fullName evidence="1">tRNA-uridine aminocarboxypropyltransferase</fullName>
        <ecNumber evidence="1">2.5.1.25</ecNumber>
    </recommendedName>
</protein>
<name>A0A2K8KRT5_9GAMM</name>
<dbReference type="GO" id="GO:0016432">
    <property type="term" value="F:tRNA-uridine aminocarboxypropyltransferase activity"/>
    <property type="evidence" value="ECO:0007669"/>
    <property type="project" value="UniProtKB-EC"/>
</dbReference>
<evidence type="ECO:0000259" key="6">
    <source>
        <dbReference type="SMART" id="SM01144"/>
    </source>
</evidence>
<feature type="domain" description="DTW" evidence="6">
    <location>
        <begin position="1"/>
        <end position="169"/>
    </location>
</feature>
<dbReference type="GO" id="GO:0008033">
    <property type="term" value="P:tRNA processing"/>
    <property type="evidence" value="ECO:0007669"/>
    <property type="project" value="UniProtKB-KW"/>
</dbReference>
<dbReference type="InterPro" id="IPR039262">
    <property type="entry name" value="DTWD2/TAPT"/>
</dbReference>
<dbReference type="Proteomes" id="UP000229757">
    <property type="component" value="Chromosome"/>
</dbReference>
<dbReference type="InterPro" id="IPR005636">
    <property type="entry name" value="DTW"/>
</dbReference>
<accession>A0A2K8KRT5</accession>
<evidence type="ECO:0000313" key="7">
    <source>
        <dbReference type="EMBL" id="ATX77445.1"/>
    </source>
</evidence>
<gene>
    <name evidence="7" type="ORF">REIFOR_02314</name>
</gene>
<comment type="similarity">
    <text evidence="5">Belongs to the TDD superfamily. DTWD2 family.</text>
</comment>
<evidence type="ECO:0000256" key="2">
    <source>
        <dbReference type="ARBA" id="ARBA00022679"/>
    </source>
</evidence>
<proteinExistence type="inferred from homology"/>
<evidence type="ECO:0000256" key="3">
    <source>
        <dbReference type="ARBA" id="ARBA00022691"/>
    </source>
</evidence>
<dbReference type="SMART" id="SM01144">
    <property type="entry name" value="DTW"/>
    <property type="match status" value="1"/>
</dbReference>
<dbReference type="EMBL" id="CP011797">
    <property type="protein sequence ID" value="ATX77445.1"/>
    <property type="molecule type" value="Genomic_DNA"/>
</dbReference>
<evidence type="ECO:0000256" key="4">
    <source>
        <dbReference type="ARBA" id="ARBA00022694"/>
    </source>
</evidence>
<dbReference type="PANTHER" id="PTHR21392:SF0">
    <property type="entry name" value="TRNA-URIDINE AMINOCARBOXYPROPYLTRANSFERASE 2"/>
    <property type="match status" value="1"/>
</dbReference>
<evidence type="ECO:0000313" key="8">
    <source>
        <dbReference type="Proteomes" id="UP000229757"/>
    </source>
</evidence>
<evidence type="ECO:0000256" key="1">
    <source>
        <dbReference type="ARBA" id="ARBA00012386"/>
    </source>
</evidence>
<keyword evidence="8" id="KW-1185">Reference proteome</keyword>
<dbReference type="PANTHER" id="PTHR21392">
    <property type="entry name" value="TRNA-URIDINE AMINOCARBOXYPROPYLTRANSFERASE 2"/>
    <property type="match status" value="1"/>
</dbReference>
<dbReference type="KEGG" id="rfo:REIFOR_02314"/>
<dbReference type="AlphaFoldDB" id="A0A2K8KRT5"/>
<dbReference type="EC" id="2.5.1.25" evidence="1"/>
<evidence type="ECO:0000256" key="5">
    <source>
        <dbReference type="ARBA" id="ARBA00034489"/>
    </source>
</evidence>
<sequence length="183" mass="20496">MRCATAIDILQHPAETRVAKNTARICKLCVPQTQIWIGQDPADFAALQAELAAETRVVWVLYPSDLAQPFGELIAAVQPQVGVRLLLLDATWKKAYKMWQLNPWLDKLPKANLSHLESNYRIRKSPKSHYLSTLEALAYSLAALEPELDTQPLFRAFHAMQGHFQVRDVRRAPAATGLDAPAD</sequence>